<dbReference type="RefSeq" id="WP_310268842.1">
    <property type="nucleotide sequence ID" value="NZ_JAVDXU010000003.1"/>
</dbReference>
<sequence length="153" mass="16295">MKRDGKLSGVLHMLLHLAETREPATSETLARAMNTNPVVVRRLMAGLRKAGFVASAKGHGGGWVLSCPLSDMTLGDVHAALGAPPFLAAGLRDEQSTCLVEQAVNTALGSAYAEAEALLVARLHGVKLSVLAEDFHHRMQARGLSPKDFHHDV</sequence>
<organism evidence="1 2">
    <name type="scientific">Roseateles saccharophilus</name>
    <name type="common">Pseudomonas saccharophila</name>
    <dbReference type="NCBI Taxonomy" id="304"/>
    <lineage>
        <taxon>Bacteria</taxon>
        <taxon>Pseudomonadati</taxon>
        <taxon>Pseudomonadota</taxon>
        <taxon>Betaproteobacteria</taxon>
        <taxon>Burkholderiales</taxon>
        <taxon>Sphaerotilaceae</taxon>
        <taxon>Roseateles</taxon>
    </lineage>
</organism>
<evidence type="ECO:0000313" key="2">
    <source>
        <dbReference type="Proteomes" id="UP001180453"/>
    </source>
</evidence>
<reference evidence="1 2" key="1">
    <citation type="submission" date="2023-07" db="EMBL/GenBank/DDBJ databases">
        <title>Sorghum-associated microbial communities from plants grown in Nebraska, USA.</title>
        <authorList>
            <person name="Schachtman D."/>
        </authorList>
    </citation>
    <scope>NUCLEOTIDE SEQUENCE [LARGE SCALE GENOMIC DNA]</scope>
    <source>
        <strain evidence="1 2">BE314</strain>
    </source>
</reference>
<dbReference type="Pfam" id="PF02082">
    <property type="entry name" value="Rrf2"/>
    <property type="match status" value="1"/>
</dbReference>
<proteinExistence type="predicted"/>
<dbReference type="InterPro" id="IPR036390">
    <property type="entry name" value="WH_DNA-bd_sf"/>
</dbReference>
<comment type="caution">
    <text evidence="1">The sequence shown here is derived from an EMBL/GenBank/DDBJ whole genome shotgun (WGS) entry which is preliminary data.</text>
</comment>
<dbReference type="PANTHER" id="PTHR33221">
    <property type="entry name" value="WINGED HELIX-TURN-HELIX TRANSCRIPTIONAL REGULATOR, RRF2 FAMILY"/>
    <property type="match status" value="1"/>
</dbReference>
<dbReference type="Gene3D" id="1.10.10.10">
    <property type="entry name" value="Winged helix-like DNA-binding domain superfamily/Winged helix DNA-binding domain"/>
    <property type="match status" value="1"/>
</dbReference>
<dbReference type="InterPro" id="IPR036388">
    <property type="entry name" value="WH-like_DNA-bd_sf"/>
</dbReference>
<gene>
    <name evidence="1" type="ORF">J2X20_004170</name>
</gene>
<keyword evidence="1" id="KW-0238">DNA-binding</keyword>
<accession>A0ABU1YRM5</accession>
<dbReference type="InterPro" id="IPR000944">
    <property type="entry name" value="Tscrpt_reg_Rrf2"/>
</dbReference>
<dbReference type="EMBL" id="JAVDXU010000003">
    <property type="protein sequence ID" value="MDR7271502.1"/>
    <property type="molecule type" value="Genomic_DNA"/>
</dbReference>
<dbReference type="SUPFAM" id="SSF46785">
    <property type="entry name" value="Winged helix' DNA-binding domain"/>
    <property type="match status" value="1"/>
</dbReference>
<keyword evidence="2" id="KW-1185">Reference proteome</keyword>
<dbReference type="PANTHER" id="PTHR33221:SF15">
    <property type="entry name" value="HTH-TYPE TRANSCRIPTIONAL REGULATOR YWGB-RELATED"/>
    <property type="match status" value="1"/>
</dbReference>
<protein>
    <submittedName>
        <fullName evidence="1">DNA-binding IscR family transcriptional regulator</fullName>
    </submittedName>
</protein>
<dbReference type="PROSITE" id="PS51197">
    <property type="entry name" value="HTH_RRF2_2"/>
    <property type="match status" value="1"/>
</dbReference>
<evidence type="ECO:0000313" key="1">
    <source>
        <dbReference type="EMBL" id="MDR7271502.1"/>
    </source>
</evidence>
<dbReference type="GO" id="GO:0003677">
    <property type="term" value="F:DNA binding"/>
    <property type="evidence" value="ECO:0007669"/>
    <property type="project" value="UniProtKB-KW"/>
</dbReference>
<name>A0ABU1YRM5_ROSSA</name>
<dbReference type="Proteomes" id="UP001180453">
    <property type="component" value="Unassembled WGS sequence"/>
</dbReference>